<dbReference type="EMBL" id="CABIKM010000053">
    <property type="protein sequence ID" value="VUZ86362.1"/>
    <property type="molecule type" value="Genomic_DNA"/>
</dbReference>
<proteinExistence type="predicted"/>
<evidence type="ECO:0000313" key="1">
    <source>
        <dbReference type="EMBL" id="VUZ86362.1"/>
    </source>
</evidence>
<keyword evidence="2" id="KW-1185">Reference proteome</keyword>
<gene>
    <name evidence="1" type="ORF">MELA_02765</name>
</gene>
<dbReference type="AlphaFoldDB" id="A0A564ZNX5"/>
<sequence>MRRYGGATPTGFVDVLCPLLIPLHSFDPTIIKLPGQSHWRASFTVELTEETQGVLVRGRTGKFVPGEFANGGLWREIAKGRIVDVDERATLAHGEIYTGGTKSDLANAISQFRGTELLEIDQFGAAAKVLSGLAEFELVRIAEAAGYTVRRMPEDMARHLGSYRNYDFEFTKNAVTKKVEVKSIWGTNTRFARLIHSLTTRPHGDPSNWTEEQRRNYYPTSSCKFSTQDIFAVSVKGHPNFPRCGHRKVPTQPVMSHVVASVPLR</sequence>
<accession>A0A564ZNX5</accession>
<evidence type="ECO:0000313" key="2">
    <source>
        <dbReference type="Proteomes" id="UP000334340"/>
    </source>
</evidence>
<name>A0A564ZNX5_9BACT</name>
<reference evidence="1 2" key="1">
    <citation type="submission" date="2019-07" db="EMBL/GenBank/DDBJ databases">
        <authorList>
            <person name="Cremers G."/>
        </authorList>
    </citation>
    <scope>NUCLEOTIDE SEQUENCE [LARGE SCALE GENOMIC DNA]</scope>
</reference>
<feature type="non-terminal residue" evidence="1">
    <location>
        <position position="265"/>
    </location>
</feature>
<organism evidence="1 2">
    <name type="scientific">Candidatus Methylomirabilis lanthanidiphila</name>
    <dbReference type="NCBI Taxonomy" id="2211376"/>
    <lineage>
        <taxon>Bacteria</taxon>
        <taxon>Candidatus Methylomirabilota</taxon>
        <taxon>Candidatus Methylomirabilia</taxon>
        <taxon>Candidatus Methylomirabilales</taxon>
        <taxon>Candidatus Methylomirabilaceae</taxon>
        <taxon>Candidatus Methylomirabilis</taxon>
    </lineage>
</organism>
<protein>
    <submittedName>
        <fullName evidence="1">Uncharacterized protein</fullName>
    </submittedName>
</protein>
<dbReference type="Proteomes" id="UP000334340">
    <property type="component" value="Unassembled WGS sequence"/>
</dbReference>